<dbReference type="GO" id="GO:0046933">
    <property type="term" value="F:proton-transporting ATP synthase activity, rotational mechanism"/>
    <property type="evidence" value="ECO:0007669"/>
    <property type="project" value="UniProtKB-UniRule"/>
</dbReference>
<evidence type="ECO:0000256" key="2">
    <source>
        <dbReference type="ARBA" id="ARBA00022448"/>
    </source>
</evidence>
<accession>A0A7D6VPG5</accession>
<dbReference type="GO" id="GO:0046961">
    <property type="term" value="F:proton-transporting ATPase activity, rotational mechanism"/>
    <property type="evidence" value="ECO:0007669"/>
    <property type="project" value="InterPro"/>
</dbReference>
<dbReference type="Proteomes" id="UP000512286">
    <property type="component" value="Chromosome"/>
</dbReference>
<evidence type="ECO:0000313" key="6">
    <source>
        <dbReference type="Proteomes" id="UP000512286"/>
    </source>
</evidence>
<dbReference type="RefSeq" id="WP_181601014.1">
    <property type="nucleotide sequence ID" value="NZ_CP059378.1"/>
</dbReference>
<dbReference type="GO" id="GO:0033178">
    <property type="term" value="C:proton-transporting two-sector ATPase complex, catalytic domain"/>
    <property type="evidence" value="ECO:0007669"/>
    <property type="project" value="InterPro"/>
</dbReference>
<dbReference type="Gene3D" id="3.30.2320.30">
    <property type="entry name" value="ATP synthase, E subunit, C-terminal"/>
    <property type="match status" value="1"/>
</dbReference>
<dbReference type="InterPro" id="IPR002842">
    <property type="entry name" value="ATPase_V1_Esu"/>
</dbReference>
<reference evidence="5 6" key="1">
    <citation type="submission" date="2020-07" db="EMBL/GenBank/DDBJ databases">
        <title>Electron transfer.</title>
        <authorList>
            <person name="Huang L."/>
            <person name="Liu X."/>
            <person name="Zhou S."/>
        </authorList>
    </citation>
    <scope>NUCLEOTIDE SEQUENCE [LARGE SCALE GENOMIC DNA]</scope>
    <source>
        <strain evidence="5 6">Lx1</strain>
    </source>
</reference>
<dbReference type="EMBL" id="CP059378">
    <property type="protein sequence ID" value="QLY78708.1"/>
    <property type="molecule type" value="Genomic_DNA"/>
</dbReference>
<dbReference type="KEGG" id="cint:HZF06_16690"/>
<comment type="function">
    <text evidence="4">Produces ATP from ADP in the presence of a proton gradient across the membrane.</text>
</comment>
<keyword evidence="4" id="KW-0375">Hydrogen ion transport</keyword>
<gene>
    <name evidence="4" type="primary">atpE</name>
    <name evidence="5" type="ORF">HZF06_16690</name>
</gene>
<evidence type="ECO:0000256" key="1">
    <source>
        <dbReference type="ARBA" id="ARBA00005901"/>
    </source>
</evidence>
<dbReference type="Gene3D" id="1.20.5.620">
    <property type="entry name" value="F1F0 ATP synthase subunit B, membrane domain"/>
    <property type="match status" value="1"/>
</dbReference>
<dbReference type="Pfam" id="PF01991">
    <property type="entry name" value="vATP-synt_E"/>
    <property type="match status" value="1"/>
</dbReference>
<sequence length="199" mass="22997">MSNIKNLTEKILEEAKHKEQEIVTYAESEKEKILSLKIKEAHDEKNLILLKAEEEAKTKKERIISSTTLKVRNEKLEIKQKLISEVFDKALEELCSMNSSKLKNFIKHTILDLDIEGDETIILNEDGKSKIDDKFVEDLNFIFLARNKKGELKVREENGNFKGGFIIEKNGVEINNTFEAVMDSMKDELEYEVSKALFN</sequence>
<keyword evidence="4" id="KW-0066">ATP synthesis</keyword>
<evidence type="ECO:0000256" key="3">
    <source>
        <dbReference type="ARBA" id="ARBA00023065"/>
    </source>
</evidence>
<proteinExistence type="inferred from homology"/>
<comment type="similarity">
    <text evidence="1 4">Belongs to the V-ATPase E subunit family.</text>
</comment>
<evidence type="ECO:0000256" key="4">
    <source>
        <dbReference type="HAMAP-Rule" id="MF_00311"/>
    </source>
</evidence>
<name>A0A7D6VPG5_9CLOT</name>
<organism evidence="5 6">
    <name type="scientific">Clostridium intestinale</name>
    <dbReference type="NCBI Taxonomy" id="36845"/>
    <lineage>
        <taxon>Bacteria</taxon>
        <taxon>Bacillati</taxon>
        <taxon>Bacillota</taxon>
        <taxon>Clostridia</taxon>
        <taxon>Eubacteriales</taxon>
        <taxon>Clostridiaceae</taxon>
        <taxon>Clostridium</taxon>
    </lineage>
</organism>
<protein>
    <recommendedName>
        <fullName evidence="4">V-type proton ATPase subunit E</fullName>
    </recommendedName>
    <alternativeName>
        <fullName evidence="4">V-ATPase subunit E</fullName>
    </alternativeName>
</protein>
<dbReference type="GO" id="GO:0042777">
    <property type="term" value="P:proton motive force-driven plasma membrane ATP synthesis"/>
    <property type="evidence" value="ECO:0007669"/>
    <property type="project" value="UniProtKB-UniRule"/>
</dbReference>
<keyword evidence="3 4" id="KW-0406">Ion transport</keyword>
<keyword evidence="2 4" id="KW-0813">Transport</keyword>
<dbReference type="InterPro" id="IPR038495">
    <property type="entry name" value="ATPase_E_C"/>
</dbReference>
<evidence type="ECO:0000313" key="5">
    <source>
        <dbReference type="EMBL" id="QLY78708.1"/>
    </source>
</evidence>
<dbReference type="AlphaFoldDB" id="A0A7D6VPG5"/>
<dbReference type="SUPFAM" id="SSF160527">
    <property type="entry name" value="V-type ATPase subunit E-like"/>
    <property type="match status" value="1"/>
</dbReference>
<dbReference type="GO" id="GO:0005524">
    <property type="term" value="F:ATP binding"/>
    <property type="evidence" value="ECO:0007669"/>
    <property type="project" value="UniProtKB-UniRule"/>
</dbReference>
<dbReference type="HAMAP" id="MF_00311">
    <property type="entry name" value="ATP_synth_E_arch"/>
    <property type="match status" value="1"/>
</dbReference>